<protein>
    <submittedName>
        <fullName evidence="1">Uncharacterized protein</fullName>
    </submittedName>
</protein>
<dbReference type="Proteomes" id="UP000030699">
    <property type="component" value="Unassembled WGS sequence"/>
</dbReference>
<reference evidence="1 2" key="1">
    <citation type="submission" date="2013-02" db="EMBL/GenBank/DDBJ databases">
        <title>The Genome Annotation of Plasmodium falciparum MaliPS096_E11.</title>
        <authorList>
            <consortium name="The Broad Institute Genome Sequencing Platform"/>
            <consortium name="The Broad Institute Genome Sequencing Center for Infectious Disease"/>
            <person name="Neafsey D."/>
            <person name="Hoffman S."/>
            <person name="Volkman S."/>
            <person name="Rosenthal P."/>
            <person name="Walker B."/>
            <person name="Young S.K."/>
            <person name="Zeng Q."/>
            <person name="Gargeya S."/>
            <person name="Fitzgerald M."/>
            <person name="Haas B."/>
            <person name="Abouelleil A."/>
            <person name="Allen A.W."/>
            <person name="Alvarado L."/>
            <person name="Arachchi H.M."/>
            <person name="Berlin A.M."/>
            <person name="Chapman S.B."/>
            <person name="Gainer-Dewar J."/>
            <person name="Goldberg J."/>
            <person name="Griggs A."/>
            <person name="Gujja S."/>
            <person name="Hansen M."/>
            <person name="Howarth C."/>
            <person name="Imamovic A."/>
            <person name="Ireland A."/>
            <person name="Larimer J."/>
            <person name="McCowan C."/>
            <person name="Murphy C."/>
            <person name="Pearson M."/>
            <person name="Poon T.W."/>
            <person name="Priest M."/>
            <person name="Roberts A."/>
            <person name="Saif S."/>
            <person name="Shea T."/>
            <person name="Sisk P."/>
            <person name="Sykes S."/>
            <person name="Wortman J."/>
            <person name="Nusbaum C."/>
            <person name="Birren B."/>
        </authorList>
    </citation>
    <scope>NUCLEOTIDE SEQUENCE [LARGE SCALE GENOMIC DNA]</scope>
    <source>
        <strain evidence="1 2">MaliPS096_E11</strain>
    </source>
</reference>
<accession>A0A024WI80</accession>
<proteinExistence type="predicted"/>
<evidence type="ECO:0000313" key="1">
    <source>
        <dbReference type="EMBL" id="ETW46909.1"/>
    </source>
</evidence>
<sequence>MYNIKDIRTFISCTLLYNYNFILIIKIVTGIIHEKLLSYGISDILKNWKSCEKNAENDIENVTNKLIEGSNSREAIAT</sequence>
<name>A0A024WI80_PLAFA</name>
<evidence type="ECO:0000313" key="2">
    <source>
        <dbReference type="Proteomes" id="UP000030699"/>
    </source>
</evidence>
<dbReference type="AlphaFoldDB" id="A0A024WI80"/>
<dbReference type="EMBL" id="KI925618">
    <property type="protein sequence ID" value="ETW46909.1"/>
    <property type="molecule type" value="Genomic_DNA"/>
</dbReference>
<reference evidence="1 2" key="2">
    <citation type="submission" date="2013-02" db="EMBL/GenBank/DDBJ databases">
        <title>The Genome Sequence of Plasmodium falciparum MaliPS096_E11.</title>
        <authorList>
            <consortium name="The Broad Institute Genome Sequencing Platform"/>
            <consortium name="The Broad Institute Genome Sequencing Center for Infectious Disease"/>
            <person name="Neafsey D."/>
            <person name="Cheeseman I."/>
            <person name="Volkman S."/>
            <person name="Adams J."/>
            <person name="Walker B."/>
            <person name="Young S.K."/>
            <person name="Zeng Q."/>
            <person name="Gargeya S."/>
            <person name="Fitzgerald M."/>
            <person name="Haas B."/>
            <person name="Abouelleil A."/>
            <person name="Alvarado L."/>
            <person name="Arachchi H.M."/>
            <person name="Berlin A.M."/>
            <person name="Chapman S.B."/>
            <person name="Dewar J."/>
            <person name="Goldberg J."/>
            <person name="Griggs A."/>
            <person name="Gujja S."/>
            <person name="Hansen M."/>
            <person name="Howarth C."/>
            <person name="Imamovic A."/>
            <person name="Larimer J."/>
            <person name="McCowan C."/>
            <person name="Murphy C."/>
            <person name="Neiman D."/>
            <person name="Pearson M."/>
            <person name="Priest M."/>
            <person name="Roberts A."/>
            <person name="Saif S."/>
            <person name="Shea T."/>
            <person name="Sisk P."/>
            <person name="Sykes S."/>
            <person name="Wortman J."/>
            <person name="Nusbaum C."/>
            <person name="Birren B."/>
        </authorList>
    </citation>
    <scope>NUCLEOTIDE SEQUENCE [LARGE SCALE GENOMIC DNA]</scope>
    <source>
        <strain evidence="1 2">MaliPS096_E11</strain>
    </source>
</reference>
<gene>
    <name evidence="1" type="ORF">PFMALIP_05072</name>
</gene>
<organism evidence="1 2">
    <name type="scientific">Plasmodium falciparum MaliPS096_E11</name>
    <dbReference type="NCBI Taxonomy" id="1036727"/>
    <lineage>
        <taxon>Eukaryota</taxon>
        <taxon>Sar</taxon>
        <taxon>Alveolata</taxon>
        <taxon>Apicomplexa</taxon>
        <taxon>Aconoidasida</taxon>
        <taxon>Haemosporida</taxon>
        <taxon>Plasmodiidae</taxon>
        <taxon>Plasmodium</taxon>
        <taxon>Plasmodium (Laverania)</taxon>
    </lineage>
</organism>